<evidence type="ECO:0008006" key="12">
    <source>
        <dbReference type="Google" id="ProtNLM"/>
    </source>
</evidence>
<keyword evidence="11" id="KW-1185">Reference proteome</keyword>
<dbReference type="Proteomes" id="UP000053447">
    <property type="component" value="Unassembled WGS sequence"/>
</dbReference>
<dbReference type="SMART" id="SM01031">
    <property type="entry name" value="BHD_2"/>
    <property type="match status" value="1"/>
</dbReference>
<evidence type="ECO:0000256" key="1">
    <source>
        <dbReference type="ARBA" id="ARBA00004123"/>
    </source>
</evidence>
<dbReference type="SUPFAM" id="SSF54001">
    <property type="entry name" value="Cysteine proteinases"/>
    <property type="match status" value="1"/>
</dbReference>
<dbReference type="InterPro" id="IPR018326">
    <property type="entry name" value="Rad4_beta-hairpin_dom1"/>
</dbReference>
<dbReference type="Pfam" id="PF03835">
    <property type="entry name" value="Rad4"/>
    <property type="match status" value="1"/>
</dbReference>
<dbReference type="Pfam" id="PF10404">
    <property type="entry name" value="BHD_2"/>
    <property type="match status" value="1"/>
</dbReference>
<name>A0A0W4ZMJ4_PNEJ7</name>
<dbReference type="Gene3D" id="3.90.260.10">
    <property type="entry name" value="Transglutaminase-like"/>
    <property type="match status" value="1"/>
</dbReference>
<dbReference type="GO" id="GO:0005737">
    <property type="term" value="C:cytoplasm"/>
    <property type="evidence" value="ECO:0007669"/>
    <property type="project" value="TreeGrafter"/>
</dbReference>
<sequence>MPRLNKEKNLKNRNSSLGSRKGSLKKKNKNKKDIYDQTSKYFLKDFSKENISLGDKSVVNSLDFHLQDPDESSVDWEDMEIDQDLLMKNEIFVKNCDEDLNIILNASKYPKFQKVYRKTLNACYLQRSVRIQMHLLHLACLISHGFLRNKWINDIETQNILRNKFKDECPLLFMQIEEYKQGFSSQQLGSDDLGKILLSILQWFKRKFEIIALGIGRGSCHFKEYGFSLENCTHLFEIINSIFEFRKIALFLKGSRDSGVQILTSLLRALGFNARLIFSLQPLGLNFNSKYQIYEEECYKSMACALNNGSGNFKKVHIISSKNELDNISTKFKEDLSLNKAKLISEFSFPYPVFWTEVYDINTTTWYSVECMVLNCVVAFSDRSAFIPKGKMLIETKMNASYIVAFEVDGYAKDVTLKYANNILKLNRIKLPVSQKDKYVSFEKLLNIFKRPFSSDIDFKENSDLQSKILCKKIDSITINEYRTHPDYILERHLKREEIIRPGAFPIYVFMHGKGDKLKEEKVFNRSDILLCKSVEYYYRKGRQIKSGELPLKIVKPRSVTLRRRRENEFIASETNEVAIQPLYAEFQTELYIPPPVVNGVVPKNKYGNTDLFTDSMIPEGATHLPYTGIGKIAKRLGFDYSDAVTGFEFKSQRAIPIITGILVATENADACFEAWIFDKQKKNEKELKKREKEVLGRWRKFLLGLKIRDRIENLYGNGYDTHFEIISTKND</sequence>
<dbReference type="Gene3D" id="2.20.20.110">
    <property type="entry name" value="Rad4, beta-hairpin domain BHD1"/>
    <property type="match status" value="1"/>
</dbReference>
<keyword evidence="4" id="KW-0234">DNA repair</keyword>
<evidence type="ECO:0000256" key="2">
    <source>
        <dbReference type="ARBA" id="ARBA00009525"/>
    </source>
</evidence>
<dbReference type="PANTHER" id="PTHR12135">
    <property type="entry name" value="DNA REPAIR PROTEIN XP-C / RAD4"/>
    <property type="match status" value="1"/>
</dbReference>
<reference evidence="11" key="1">
    <citation type="journal article" date="2016" name="Nat. Commun.">
        <title>Genome analysis of three Pneumocystis species reveals adaptation mechanisms to life exclusively in mammalian hosts.</title>
        <authorList>
            <person name="Ma L."/>
            <person name="Chen Z."/>
            <person name="Huang D.W."/>
            <person name="Kutty G."/>
            <person name="Ishihara M."/>
            <person name="Wang H."/>
            <person name="Abouelleil A."/>
            <person name="Bishop L."/>
            <person name="Davey E."/>
            <person name="Deng R."/>
            <person name="Deng X."/>
            <person name="Fan L."/>
            <person name="Fantoni G."/>
            <person name="Fitzgerald M."/>
            <person name="Gogineni E."/>
            <person name="Goldberg J.M."/>
            <person name="Handley G."/>
            <person name="Hu X."/>
            <person name="Huber C."/>
            <person name="Jiao X."/>
            <person name="Jones K."/>
            <person name="Levin J.Z."/>
            <person name="Liu Y."/>
            <person name="Macdonald P."/>
            <person name="Melnikov A."/>
            <person name="Raley C."/>
            <person name="Sassi M."/>
            <person name="Sherman B.T."/>
            <person name="Song X."/>
            <person name="Sykes S."/>
            <person name="Tran B."/>
            <person name="Walsh L."/>
            <person name="Xia Y."/>
            <person name="Yang J."/>
            <person name="Young S."/>
            <person name="Zeng Q."/>
            <person name="Zheng X."/>
            <person name="Stephens R."/>
            <person name="Nusbaum C."/>
            <person name="Birren B.W."/>
            <person name="Azadi P."/>
            <person name="Lempicki R.A."/>
            <person name="Cuomo C.A."/>
            <person name="Kovacs J.A."/>
        </authorList>
    </citation>
    <scope>NUCLEOTIDE SEQUENCE [LARGE SCALE GENOMIC DNA]</scope>
    <source>
        <strain evidence="11">RU7</strain>
    </source>
</reference>
<feature type="compositionally biased region" description="Low complexity" evidence="6">
    <location>
        <begin position="12"/>
        <end position="21"/>
    </location>
</feature>
<dbReference type="Pfam" id="PF10403">
    <property type="entry name" value="BHD_1"/>
    <property type="match status" value="1"/>
</dbReference>
<organism evidence="10 11">
    <name type="scientific">Pneumocystis jirovecii (strain RU7)</name>
    <name type="common">Human pneumocystis pneumonia agent</name>
    <dbReference type="NCBI Taxonomy" id="1408657"/>
    <lineage>
        <taxon>Eukaryota</taxon>
        <taxon>Fungi</taxon>
        <taxon>Dikarya</taxon>
        <taxon>Ascomycota</taxon>
        <taxon>Taphrinomycotina</taxon>
        <taxon>Pneumocystomycetes</taxon>
        <taxon>Pneumocystaceae</taxon>
        <taxon>Pneumocystis</taxon>
    </lineage>
</organism>
<dbReference type="GO" id="GO:0071942">
    <property type="term" value="C:XPC complex"/>
    <property type="evidence" value="ECO:0007669"/>
    <property type="project" value="TreeGrafter"/>
</dbReference>
<comment type="caution">
    <text evidence="10">The sequence shown here is derived from an EMBL/GenBank/DDBJ whole genome shotgun (WGS) entry which is preliminary data.</text>
</comment>
<dbReference type="InterPro" id="IPR038765">
    <property type="entry name" value="Papain-like_cys_pep_sf"/>
</dbReference>
<dbReference type="PANTHER" id="PTHR12135:SF2">
    <property type="entry name" value="DNA REPAIR PROTEIN RAD34"/>
    <property type="match status" value="1"/>
</dbReference>
<dbReference type="InterPro" id="IPR018328">
    <property type="entry name" value="Rad4_beta-hairpin_dom3"/>
</dbReference>
<dbReference type="GO" id="GO:0006298">
    <property type="term" value="P:mismatch repair"/>
    <property type="evidence" value="ECO:0007669"/>
    <property type="project" value="EnsemblFungi"/>
</dbReference>
<dbReference type="RefSeq" id="XP_018229428.1">
    <property type="nucleotide sequence ID" value="XM_018374476.1"/>
</dbReference>
<dbReference type="InterPro" id="IPR004583">
    <property type="entry name" value="DNA_repair_Rad4"/>
</dbReference>
<gene>
    <name evidence="10" type="ORF">T551_02213</name>
</gene>
<evidence type="ECO:0000256" key="4">
    <source>
        <dbReference type="ARBA" id="ARBA00023204"/>
    </source>
</evidence>
<evidence type="ECO:0000256" key="3">
    <source>
        <dbReference type="ARBA" id="ARBA00022763"/>
    </source>
</evidence>
<protein>
    <recommendedName>
        <fullName evidence="12">Rad4 beta-hairpin domain-containing protein</fullName>
    </recommendedName>
</protein>
<comment type="similarity">
    <text evidence="2">Belongs to the XPC family.</text>
</comment>
<dbReference type="GO" id="GO:0000111">
    <property type="term" value="C:nucleotide-excision repair factor 2 complex"/>
    <property type="evidence" value="ECO:0007669"/>
    <property type="project" value="TreeGrafter"/>
</dbReference>
<evidence type="ECO:0000259" key="9">
    <source>
        <dbReference type="SMART" id="SM01032"/>
    </source>
</evidence>
<dbReference type="Gene3D" id="3.30.70.2460">
    <property type="entry name" value="Rad4, beta-hairpin domain BHD3"/>
    <property type="match status" value="1"/>
</dbReference>
<dbReference type="InterPro" id="IPR036985">
    <property type="entry name" value="Transglutaminase-like_sf"/>
</dbReference>
<feature type="region of interest" description="Disordered" evidence="6">
    <location>
        <begin position="1"/>
        <end position="32"/>
    </location>
</feature>
<dbReference type="InterPro" id="IPR042488">
    <property type="entry name" value="Rad4_BHD3_sf"/>
</dbReference>
<evidence type="ECO:0000256" key="6">
    <source>
        <dbReference type="SAM" id="MobiDB-lite"/>
    </source>
</evidence>
<feature type="domain" description="Rad4 beta-hairpin" evidence="8">
    <location>
        <begin position="532"/>
        <end position="595"/>
    </location>
</feature>
<dbReference type="InterPro" id="IPR018327">
    <property type="entry name" value="BHD_2"/>
</dbReference>
<dbReference type="OrthoDB" id="300780at2759"/>
<dbReference type="Gene3D" id="3.30.60.290">
    <property type="entry name" value="Rad4, beta-hairpin domain BHD2"/>
    <property type="match status" value="1"/>
</dbReference>
<dbReference type="STRING" id="1408657.A0A0W4ZMJ4"/>
<evidence type="ECO:0000259" key="8">
    <source>
        <dbReference type="SMART" id="SM01031"/>
    </source>
</evidence>
<dbReference type="AlphaFoldDB" id="A0A0W4ZMJ4"/>
<proteinExistence type="inferred from homology"/>
<feature type="domain" description="Rad4 beta-hairpin" evidence="9">
    <location>
        <begin position="602"/>
        <end position="676"/>
    </location>
</feature>
<evidence type="ECO:0000256" key="5">
    <source>
        <dbReference type="ARBA" id="ARBA00023242"/>
    </source>
</evidence>
<evidence type="ECO:0000259" key="7">
    <source>
        <dbReference type="SMART" id="SM01030"/>
    </source>
</evidence>
<dbReference type="VEuPathDB" id="FungiDB:T551_02213"/>
<dbReference type="GO" id="GO:0003684">
    <property type="term" value="F:damaged DNA binding"/>
    <property type="evidence" value="ECO:0007669"/>
    <property type="project" value="InterPro"/>
</dbReference>
<accession>A0A0W4ZMJ4</accession>
<dbReference type="SMART" id="SM01032">
    <property type="entry name" value="BHD_3"/>
    <property type="match status" value="1"/>
</dbReference>
<evidence type="ECO:0000313" key="11">
    <source>
        <dbReference type="Proteomes" id="UP000053447"/>
    </source>
</evidence>
<dbReference type="InterPro" id="IPR018325">
    <property type="entry name" value="Rad4/PNGase_transGLS-fold"/>
</dbReference>
<keyword evidence="5" id="KW-0539">Nucleus</keyword>
<dbReference type="GO" id="GO:0006289">
    <property type="term" value="P:nucleotide-excision repair"/>
    <property type="evidence" value="ECO:0007669"/>
    <property type="project" value="EnsemblFungi"/>
</dbReference>
<dbReference type="EMBL" id="LFWA01000009">
    <property type="protein sequence ID" value="KTW29597.1"/>
    <property type="molecule type" value="Genomic_DNA"/>
</dbReference>
<keyword evidence="3" id="KW-0227">DNA damage</keyword>
<comment type="subcellular location">
    <subcellularLocation>
        <location evidence="1">Nucleus</location>
    </subcellularLocation>
</comment>
<dbReference type="SMART" id="SM01030">
    <property type="entry name" value="BHD_1"/>
    <property type="match status" value="1"/>
</dbReference>
<feature type="compositionally biased region" description="Basic and acidic residues" evidence="6">
    <location>
        <begin position="1"/>
        <end position="10"/>
    </location>
</feature>
<feature type="domain" description="Rad4 beta-hairpin" evidence="7">
    <location>
        <begin position="473"/>
        <end position="530"/>
    </location>
</feature>
<dbReference type="Pfam" id="PF10405">
    <property type="entry name" value="BHD_3"/>
    <property type="match status" value="1"/>
</dbReference>
<dbReference type="GO" id="GO:0003697">
    <property type="term" value="F:single-stranded DNA binding"/>
    <property type="evidence" value="ECO:0007669"/>
    <property type="project" value="TreeGrafter"/>
</dbReference>
<evidence type="ECO:0000313" key="10">
    <source>
        <dbReference type="EMBL" id="KTW29597.1"/>
    </source>
</evidence>
<dbReference type="GeneID" id="28940731"/>